<evidence type="ECO:0000313" key="1">
    <source>
        <dbReference type="EMBL" id="EAY13002.1"/>
    </source>
</evidence>
<proteinExistence type="predicted"/>
<dbReference type="SMR" id="A2E2U7"/>
<protein>
    <submittedName>
        <fullName evidence="1">Uncharacterized protein</fullName>
    </submittedName>
</protein>
<dbReference type="InParanoid" id="A2E2U7"/>
<evidence type="ECO:0000313" key="2">
    <source>
        <dbReference type="Proteomes" id="UP000001542"/>
    </source>
</evidence>
<reference evidence="1" key="1">
    <citation type="submission" date="2006-10" db="EMBL/GenBank/DDBJ databases">
        <authorList>
            <person name="Amadeo P."/>
            <person name="Zhao Q."/>
            <person name="Wortman J."/>
            <person name="Fraser-Liggett C."/>
            <person name="Carlton J."/>
        </authorList>
    </citation>
    <scope>NUCLEOTIDE SEQUENCE</scope>
    <source>
        <strain evidence="1">G3</strain>
    </source>
</reference>
<reference evidence="1" key="2">
    <citation type="journal article" date="2007" name="Science">
        <title>Draft genome sequence of the sexually transmitted pathogen Trichomonas vaginalis.</title>
        <authorList>
            <person name="Carlton J.M."/>
            <person name="Hirt R.P."/>
            <person name="Silva J.C."/>
            <person name="Delcher A.L."/>
            <person name="Schatz M."/>
            <person name="Zhao Q."/>
            <person name="Wortman J.R."/>
            <person name="Bidwell S.L."/>
            <person name="Alsmark U.C.M."/>
            <person name="Besteiro S."/>
            <person name="Sicheritz-Ponten T."/>
            <person name="Noel C.J."/>
            <person name="Dacks J.B."/>
            <person name="Foster P.G."/>
            <person name="Simillion C."/>
            <person name="Van de Peer Y."/>
            <person name="Miranda-Saavedra D."/>
            <person name="Barton G.J."/>
            <person name="Westrop G.D."/>
            <person name="Mueller S."/>
            <person name="Dessi D."/>
            <person name="Fiori P.L."/>
            <person name="Ren Q."/>
            <person name="Paulsen I."/>
            <person name="Zhang H."/>
            <person name="Bastida-Corcuera F.D."/>
            <person name="Simoes-Barbosa A."/>
            <person name="Brown M.T."/>
            <person name="Hayes R.D."/>
            <person name="Mukherjee M."/>
            <person name="Okumura C.Y."/>
            <person name="Schneider R."/>
            <person name="Smith A.J."/>
            <person name="Vanacova S."/>
            <person name="Villalvazo M."/>
            <person name="Haas B.J."/>
            <person name="Pertea M."/>
            <person name="Feldblyum T.V."/>
            <person name="Utterback T.R."/>
            <person name="Shu C.L."/>
            <person name="Osoegawa K."/>
            <person name="de Jong P.J."/>
            <person name="Hrdy I."/>
            <person name="Horvathova L."/>
            <person name="Zubacova Z."/>
            <person name="Dolezal P."/>
            <person name="Malik S.B."/>
            <person name="Logsdon J.M. Jr."/>
            <person name="Henze K."/>
            <person name="Gupta A."/>
            <person name="Wang C.C."/>
            <person name="Dunne R.L."/>
            <person name="Upcroft J.A."/>
            <person name="Upcroft P."/>
            <person name="White O."/>
            <person name="Salzberg S.L."/>
            <person name="Tang P."/>
            <person name="Chiu C.-H."/>
            <person name="Lee Y.-S."/>
            <person name="Embley T.M."/>
            <person name="Coombs G.H."/>
            <person name="Mottram J.C."/>
            <person name="Tachezy J."/>
            <person name="Fraser-Liggett C.M."/>
            <person name="Johnson P.J."/>
        </authorList>
    </citation>
    <scope>NUCLEOTIDE SEQUENCE [LARGE SCALE GENOMIC DNA]</scope>
    <source>
        <strain evidence="1">G3</strain>
    </source>
</reference>
<accession>A2E2U7</accession>
<dbReference type="RefSeq" id="XP_001325225.1">
    <property type="nucleotide sequence ID" value="XM_001325190.1"/>
</dbReference>
<sequence>MNNPYNEFNNICLQLMAAIQSKDTDNKTRGKLVANVVEIIEDILTKKVLSPSQKAVRSEFGKRHTSEMEIHRRKNYCKFKDKEDMIQNSESYKLIKESHKGNIPSDSMLVGYIRIYCQTDNMTVPREATRDKLAIFTFLDDHIEDLKTHLQNGTRFIWD</sequence>
<dbReference type="VEuPathDB" id="TrichDB:TVAGG3_0896480"/>
<gene>
    <name evidence="1" type="ORF">TVAG_077400</name>
</gene>
<dbReference type="Proteomes" id="UP000001542">
    <property type="component" value="Unassembled WGS sequence"/>
</dbReference>
<dbReference type="VEuPathDB" id="TrichDB:TVAG_077400"/>
<keyword evidence="2" id="KW-1185">Reference proteome</keyword>
<dbReference type="KEGG" id="tva:4770969"/>
<organism evidence="1 2">
    <name type="scientific">Trichomonas vaginalis (strain ATCC PRA-98 / G3)</name>
    <dbReference type="NCBI Taxonomy" id="412133"/>
    <lineage>
        <taxon>Eukaryota</taxon>
        <taxon>Metamonada</taxon>
        <taxon>Parabasalia</taxon>
        <taxon>Trichomonadida</taxon>
        <taxon>Trichomonadidae</taxon>
        <taxon>Trichomonas</taxon>
    </lineage>
</organism>
<dbReference type="EMBL" id="DS113292">
    <property type="protein sequence ID" value="EAY13002.1"/>
    <property type="molecule type" value="Genomic_DNA"/>
</dbReference>
<name>A2E2U7_TRIV3</name>
<dbReference type="AlphaFoldDB" id="A2E2U7"/>